<dbReference type="InterPro" id="IPR050314">
    <property type="entry name" value="Glycosyl_Hydrlase_18"/>
</dbReference>
<dbReference type="EMBL" id="DF933813">
    <property type="protein sequence ID" value="GAM35160.1"/>
    <property type="molecule type" value="Genomic_DNA"/>
</dbReference>
<dbReference type="GO" id="GO:0005975">
    <property type="term" value="P:carbohydrate metabolic process"/>
    <property type="evidence" value="ECO:0007669"/>
    <property type="project" value="InterPro"/>
</dbReference>
<feature type="domain" description="GH18" evidence="4">
    <location>
        <begin position="20"/>
        <end position="379"/>
    </location>
</feature>
<evidence type="ECO:0000313" key="5">
    <source>
        <dbReference type="EMBL" id="GAM35160.1"/>
    </source>
</evidence>
<keyword evidence="6" id="KW-1185">Reference proteome</keyword>
<dbReference type="SMART" id="SM00636">
    <property type="entry name" value="Glyco_18"/>
    <property type="match status" value="1"/>
</dbReference>
<dbReference type="EC" id="3.2.1.14" evidence="1"/>
<comment type="caution">
    <text evidence="5">The sequence shown here is derived from an EMBL/GenBank/DDBJ whole genome shotgun (WGS) entry which is preliminary data.</text>
</comment>
<evidence type="ECO:0000256" key="1">
    <source>
        <dbReference type="ARBA" id="ARBA00012729"/>
    </source>
</evidence>
<dbReference type="FunFam" id="3.20.20.80:FF:000159">
    <property type="entry name" value="Class V chitinase, putative"/>
    <property type="match status" value="1"/>
</dbReference>
<sequence>MSRFVLGLWLLFALQLIEAKRCIMYLTGQHDVVPEINMVQDVTHVIMAFMHSSAFNVPGATEWRLFSTVEEVRSKFVPGTAVMIAIGGWGDMEGFSKAAATPRSRKLFAQNIREMIRETGADGVDIDWEYPGGNGDDYKRIQNFEKIWEIDAYPKLLAEIRNALGPKKLISAAVPGLQRDMIAFTEANLHQLDECLDFLNIMTYDLMNRRDNVTRHHTGVQLSREGLKSYLNHGIASSKANLGFAFYIKWIKTDPGDDSRCLSQKGIGCKTMLLEDPVTGADLGQSGSFSWHGPVPPELAASFNKAMMRGSYDSHGGGQFFWDQEENIFWTWDTPDAIRRKFPLLVDGLALGGVFAWGLGEDAPDFKHLRALTEALGSGSQSVHFSTTHNKQSRPPVQWKEEL</sequence>
<dbReference type="GO" id="GO:0008843">
    <property type="term" value="F:endochitinase activity"/>
    <property type="evidence" value="ECO:0007669"/>
    <property type="project" value="UniProtKB-EC"/>
</dbReference>
<reference evidence="6" key="1">
    <citation type="journal article" date="2015" name="Genome Announc.">
        <title>Draft genome sequence of Talaromyces cellulolyticus strain Y-94, a source of lignocellulosic biomass-degrading enzymes.</title>
        <authorList>
            <person name="Fujii T."/>
            <person name="Koike H."/>
            <person name="Sawayama S."/>
            <person name="Yano S."/>
            <person name="Inoue H."/>
        </authorList>
    </citation>
    <scope>NUCLEOTIDE SEQUENCE [LARGE SCALE GENOMIC DNA]</scope>
    <source>
        <strain evidence="6">Y-94</strain>
    </source>
</reference>
<feature type="region of interest" description="Disordered" evidence="2">
    <location>
        <begin position="381"/>
        <end position="403"/>
    </location>
</feature>
<evidence type="ECO:0000313" key="6">
    <source>
        <dbReference type="Proteomes" id="UP000053095"/>
    </source>
</evidence>
<proteinExistence type="predicted"/>
<gene>
    <name evidence="5" type="ORF">TCE0_017f03270</name>
</gene>
<keyword evidence="3" id="KW-0732">Signal</keyword>
<protein>
    <recommendedName>
        <fullName evidence="1">chitinase</fullName>
        <ecNumber evidence="1">3.2.1.14</ecNumber>
    </recommendedName>
</protein>
<accession>A0A6V8H2D2</accession>
<evidence type="ECO:0000256" key="3">
    <source>
        <dbReference type="SAM" id="SignalP"/>
    </source>
</evidence>
<evidence type="ECO:0000259" key="4">
    <source>
        <dbReference type="PROSITE" id="PS51910"/>
    </source>
</evidence>
<feature type="compositionally biased region" description="Polar residues" evidence="2">
    <location>
        <begin position="381"/>
        <end position="395"/>
    </location>
</feature>
<dbReference type="InterPro" id="IPR011583">
    <property type="entry name" value="Chitinase_II/V-like_cat"/>
</dbReference>
<dbReference type="SUPFAM" id="SSF51445">
    <property type="entry name" value="(Trans)glycosidases"/>
    <property type="match status" value="1"/>
</dbReference>
<dbReference type="PANTHER" id="PTHR11177:SF378">
    <property type="entry name" value="CHITINASE"/>
    <property type="match status" value="1"/>
</dbReference>
<dbReference type="GO" id="GO:0008061">
    <property type="term" value="F:chitin binding"/>
    <property type="evidence" value="ECO:0007669"/>
    <property type="project" value="InterPro"/>
</dbReference>
<feature type="chain" id="PRO_5028488213" description="chitinase" evidence="3">
    <location>
        <begin position="20"/>
        <end position="403"/>
    </location>
</feature>
<dbReference type="PANTHER" id="PTHR11177">
    <property type="entry name" value="CHITINASE"/>
    <property type="match status" value="1"/>
</dbReference>
<dbReference type="InterPro" id="IPR001223">
    <property type="entry name" value="Glyco_hydro18_cat"/>
</dbReference>
<dbReference type="Gene3D" id="3.20.20.80">
    <property type="entry name" value="Glycosidases"/>
    <property type="match status" value="1"/>
</dbReference>
<dbReference type="PROSITE" id="PS51910">
    <property type="entry name" value="GH18_2"/>
    <property type="match status" value="1"/>
</dbReference>
<dbReference type="Pfam" id="PF00704">
    <property type="entry name" value="Glyco_hydro_18"/>
    <property type="match status" value="1"/>
</dbReference>
<name>A0A6V8H2D2_TALPI</name>
<dbReference type="InterPro" id="IPR017853">
    <property type="entry name" value="GH"/>
</dbReference>
<dbReference type="AlphaFoldDB" id="A0A6V8H2D2"/>
<dbReference type="GO" id="GO:0005576">
    <property type="term" value="C:extracellular region"/>
    <property type="evidence" value="ECO:0007669"/>
    <property type="project" value="TreeGrafter"/>
</dbReference>
<organism evidence="5 6">
    <name type="scientific">Talaromyces pinophilus</name>
    <name type="common">Penicillium pinophilum</name>
    <dbReference type="NCBI Taxonomy" id="128442"/>
    <lineage>
        <taxon>Eukaryota</taxon>
        <taxon>Fungi</taxon>
        <taxon>Dikarya</taxon>
        <taxon>Ascomycota</taxon>
        <taxon>Pezizomycotina</taxon>
        <taxon>Eurotiomycetes</taxon>
        <taxon>Eurotiomycetidae</taxon>
        <taxon>Eurotiales</taxon>
        <taxon>Trichocomaceae</taxon>
        <taxon>Talaromyces</taxon>
        <taxon>Talaromyces sect. Talaromyces</taxon>
    </lineage>
</organism>
<dbReference type="Proteomes" id="UP000053095">
    <property type="component" value="Unassembled WGS sequence"/>
</dbReference>
<feature type="signal peptide" evidence="3">
    <location>
        <begin position="1"/>
        <end position="19"/>
    </location>
</feature>
<dbReference type="GO" id="GO:0006032">
    <property type="term" value="P:chitin catabolic process"/>
    <property type="evidence" value="ECO:0007669"/>
    <property type="project" value="TreeGrafter"/>
</dbReference>
<evidence type="ECO:0000256" key="2">
    <source>
        <dbReference type="SAM" id="MobiDB-lite"/>
    </source>
</evidence>